<evidence type="ECO:0000313" key="10">
    <source>
        <dbReference type="EMBL" id="KAF4143404.1"/>
    </source>
</evidence>
<evidence type="ECO:0000256" key="6">
    <source>
        <dbReference type="ARBA" id="ARBA00049737"/>
    </source>
</evidence>
<dbReference type="GO" id="GO:0005886">
    <property type="term" value="C:plasma membrane"/>
    <property type="evidence" value="ECO:0007669"/>
    <property type="project" value="TreeGrafter"/>
</dbReference>
<dbReference type="OMA" id="AWISITA"/>
<evidence type="ECO:0000313" key="11">
    <source>
        <dbReference type="Proteomes" id="UP000602510"/>
    </source>
</evidence>
<keyword evidence="4 7" id="KW-1133">Transmembrane helix</keyword>
<evidence type="ECO:0000256" key="4">
    <source>
        <dbReference type="ARBA" id="ARBA00022989"/>
    </source>
</evidence>
<feature type="transmembrane region" description="Helical" evidence="7">
    <location>
        <begin position="130"/>
        <end position="149"/>
    </location>
</feature>
<keyword evidence="3 7" id="KW-0812">Transmembrane</keyword>
<reference evidence="9" key="1">
    <citation type="submission" date="2020-04" db="EMBL/GenBank/DDBJ databases">
        <title>Hybrid Assembly of Korean Phytophthora infestans isolates.</title>
        <authorList>
            <person name="Prokchorchik M."/>
            <person name="Lee Y."/>
            <person name="Seo J."/>
            <person name="Cho J.-H."/>
            <person name="Park Y.-E."/>
            <person name="Jang D.-C."/>
            <person name="Im J.-S."/>
            <person name="Choi J.-G."/>
            <person name="Park H.-J."/>
            <person name="Lee G.-B."/>
            <person name="Lee Y.-G."/>
            <person name="Hong S.-Y."/>
            <person name="Cho K."/>
            <person name="Sohn K.H."/>
        </authorList>
    </citation>
    <scope>NUCLEOTIDE SEQUENCE</scope>
    <source>
        <strain evidence="9">KR_1_A1</strain>
        <strain evidence="10">KR_2_A2</strain>
    </source>
</reference>
<dbReference type="EMBL" id="WSZM01000135">
    <property type="protein sequence ID" value="KAF4040981.1"/>
    <property type="molecule type" value="Genomic_DNA"/>
</dbReference>
<dbReference type="Proteomes" id="UP000704712">
    <property type="component" value="Unassembled WGS sequence"/>
</dbReference>
<dbReference type="EMBL" id="JAACNO010001017">
    <property type="protein sequence ID" value="KAF4143404.1"/>
    <property type="molecule type" value="Genomic_DNA"/>
</dbReference>
<evidence type="ECO:0000256" key="2">
    <source>
        <dbReference type="ARBA" id="ARBA00006244"/>
    </source>
</evidence>
<feature type="transmembrane region" description="Helical" evidence="7">
    <location>
        <begin position="155"/>
        <end position="175"/>
    </location>
</feature>
<keyword evidence="5 7" id="KW-0472">Membrane</keyword>
<feature type="transmembrane region" description="Helical" evidence="7">
    <location>
        <begin position="85"/>
        <end position="118"/>
    </location>
</feature>
<dbReference type="AlphaFoldDB" id="A0A833SH52"/>
<accession>A0A833SH52</accession>
<organism evidence="9 11">
    <name type="scientific">Phytophthora infestans</name>
    <name type="common">Potato late blight agent</name>
    <name type="synonym">Botrytis infestans</name>
    <dbReference type="NCBI Taxonomy" id="4787"/>
    <lineage>
        <taxon>Eukaryota</taxon>
        <taxon>Sar</taxon>
        <taxon>Stramenopiles</taxon>
        <taxon>Oomycota</taxon>
        <taxon>Peronosporomycetes</taxon>
        <taxon>Peronosporales</taxon>
        <taxon>Peronosporaceae</taxon>
        <taxon>Phytophthora</taxon>
    </lineage>
</organism>
<evidence type="ECO:0000259" key="8">
    <source>
        <dbReference type="Pfam" id="PF13886"/>
    </source>
</evidence>
<evidence type="ECO:0000256" key="1">
    <source>
        <dbReference type="ARBA" id="ARBA00004141"/>
    </source>
</evidence>
<protein>
    <recommendedName>
        <fullName evidence="6">Transmembrane protein 198</fullName>
    </recommendedName>
</protein>
<proteinExistence type="inferred from homology"/>
<dbReference type="Proteomes" id="UP000602510">
    <property type="component" value="Unassembled WGS sequence"/>
</dbReference>
<dbReference type="InterPro" id="IPR025256">
    <property type="entry name" value="TM7S3/TM198-like_dom"/>
</dbReference>
<dbReference type="Pfam" id="PF13886">
    <property type="entry name" value="TM7S3_TM198"/>
    <property type="match status" value="1"/>
</dbReference>
<comment type="similarity">
    <text evidence="2">Belongs to the TMEM198 family.</text>
</comment>
<feature type="domain" description="TM7S3/TM198-like" evidence="8">
    <location>
        <begin position="33"/>
        <end position="224"/>
    </location>
</feature>
<evidence type="ECO:0000313" key="9">
    <source>
        <dbReference type="EMBL" id="KAF4040981.1"/>
    </source>
</evidence>
<feature type="transmembrane region" description="Helical" evidence="7">
    <location>
        <begin position="28"/>
        <end position="46"/>
    </location>
</feature>
<dbReference type="PANTHER" id="PTHR31247:SF5">
    <property type="entry name" value="DUF4203 DOMAIN-CONTAINING PROTEIN"/>
    <property type="match status" value="1"/>
</dbReference>
<comment type="subcellular location">
    <subcellularLocation>
        <location evidence="1">Membrane</location>
        <topology evidence="1">Multi-pass membrane protein</topology>
    </subcellularLocation>
</comment>
<dbReference type="PANTHER" id="PTHR31247">
    <property type="entry name" value="TRANSMEMBRANE PROTEIN 198 FAMILY MEMBER"/>
    <property type="match status" value="1"/>
</dbReference>
<sequence>MVPLCVLHVYGHSRPPGDFPDHLDIEPGVLAEFAIISGLVGCLYGFRLLRLMIFLCGFLVTGLLMATALEHVFGLKTWVLAASWIGFVVMGIAGGCVALAFFPLGVFLVGSILAYTLTSSLPYRLLPGESSTVLDGVVVVLGGMLAWLLVRPFAIAASSLMGSVAAVRGIGYFAGRYPSRDDVDRFHSYVMRSREPWIYAVPGAWWAYLAAMLALLAVGMIKQCHDVDKERSHSRIGRYTGWRSMSNIPIP</sequence>
<name>A0A833SH52_PHYIN</name>
<feature type="transmembrane region" description="Helical" evidence="7">
    <location>
        <begin position="196"/>
        <end position="221"/>
    </location>
</feature>
<keyword evidence="11" id="KW-1185">Reference proteome</keyword>
<comment type="caution">
    <text evidence="9">The sequence shown here is derived from an EMBL/GenBank/DDBJ whole genome shotgun (WGS) entry which is preliminary data.</text>
</comment>
<dbReference type="InterPro" id="IPR040236">
    <property type="entry name" value="TMEM198"/>
</dbReference>
<evidence type="ECO:0000256" key="7">
    <source>
        <dbReference type="SAM" id="Phobius"/>
    </source>
</evidence>
<gene>
    <name evidence="9" type="ORF">GN244_ATG07025</name>
    <name evidence="10" type="ORF">GN958_ATG07363</name>
</gene>
<evidence type="ECO:0000256" key="5">
    <source>
        <dbReference type="ARBA" id="ARBA00023136"/>
    </source>
</evidence>
<feature type="transmembrane region" description="Helical" evidence="7">
    <location>
        <begin position="53"/>
        <end position="73"/>
    </location>
</feature>
<evidence type="ECO:0000256" key="3">
    <source>
        <dbReference type="ARBA" id="ARBA00022692"/>
    </source>
</evidence>